<reference evidence="2 3" key="1">
    <citation type="submission" date="2020-08" db="EMBL/GenBank/DDBJ databases">
        <authorList>
            <person name="Seo M.-J."/>
        </authorList>
    </citation>
    <scope>NUCLEOTIDE SEQUENCE [LARGE SCALE GENOMIC DNA]</scope>
    <source>
        <strain evidence="2 3">KIGAM211</strain>
    </source>
</reference>
<feature type="transmembrane region" description="Helical" evidence="1">
    <location>
        <begin position="145"/>
        <end position="162"/>
    </location>
</feature>
<organism evidence="2 3">
    <name type="scientific">Nocardioides luti</name>
    <dbReference type="NCBI Taxonomy" id="2761101"/>
    <lineage>
        <taxon>Bacteria</taxon>
        <taxon>Bacillati</taxon>
        <taxon>Actinomycetota</taxon>
        <taxon>Actinomycetes</taxon>
        <taxon>Propionibacteriales</taxon>
        <taxon>Nocardioidaceae</taxon>
        <taxon>Nocardioides</taxon>
    </lineage>
</organism>
<protein>
    <submittedName>
        <fullName evidence="2">DolP-mannose mannosyltransferase</fullName>
    </submittedName>
</protein>
<feature type="transmembrane region" description="Helical" evidence="1">
    <location>
        <begin position="287"/>
        <end position="305"/>
    </location>
</feature>
<name>A0A7X0REP5_9ACTN</name>
<evidence type="ECO:0000313" key="3">
    <source>
        <dbReference type="Proteomes" id="UP000523955"/>
    </source>
</evidence>
<proteinExistence type="predicted"/>
<feature type="transmembrane region" description="Helical" evidence="1">
    <location>
        <begin position="174"/>
        <end position="194"/>
    </location>
</feature>
<dbReference type="Proteomes" id="UP000523955">
    <property type="component" value="Unassembled WGS sequence"/>
</dbReference>
<accession>A0A7X0REP5</accession>
<feature type="transmembrane region" description="Helical" evidence="1">
    <location>
        <begin position="201"/>
        <end position="222"/>
    </location>
</feature>
<feature type="transmembrane region" description="Helical" evidence="1">
    <location>
        <begin position="340"/>
        <end position="359"/>
    </location>
</feature>
<feature type="transmembrane region" description="Helical" evidence="1">
    <location>
        <begin position="87"/>
        <end position="107"/>
    </location>
</feature>
<dbReference type="AlphaFoldDB" id="A0A7X0REP5"/>
<dbReference type="RefSeq" id="WP_185252122.1">
    <property type="nucleotide sequence ID" value="NZ_JACKXE010000001.1"/>
</dbReference>
<comment type="caution">
    <text evidence="2">The sequence shown here is derived from an EMBL/GenBank/DDBJ whole genome shotgun (WGS) entry which is preliminary data.</text>
</comment>
<keyword evidence="1" id="KW-1133">Transmembrane helix</keyword>
<keyword evidence="1" id="KW-0472">Membrane</keyword>
<dbReference type="EMBL" id="JACKXE010000001">
    <property type="protein sequence ID" value="MBB6626902.1"/>
    <property type="molecule type" value="Genomic_DNA"/>
</dbReference>
<dbReference type="GO" id="GO:0016757">
    <property type="term" value="F:glycosyltransferase activity"/>
    <property type="evidence" value="ECO:0007669"/>
    <property type="project" value="UniProtKB-KW"/>
</dbReference>
<sequence length="493" mass="50877">MRTLRWRGATARTTDPVLVGLVAAVVYALHGHDGPLGRDLGVFVYGGEQVARGVPPYVGIFNSVGPLADAVPGLAIRVGGLVGADPVVAARTLFLVLSACCCALVSVLARDVLASRAAGFLAPAVFLTFPEFLDLASNGPREKTVMVLFLLGALILAGRRHWVLAGVSTALATLTWQPVLAVAVAGAAVLVAALPERRLRAAAGFVAGGLLTLGATVAAYAASGDLRTAVGGFVLVNLEDKQQPSVFSAPAATWRLLERGYGASIWLVLLGLVAVVVLAVRVRSARLLALAAATLAGTAWTASAINGAPDLFELLPLGAVGVAGAGLAATRHLPVRAGRVLLVGATAAAVLAAGVTSVTTRSDLLDQERADVAAVLAAGPADASVLSIDAPEVLALAGRRNPTGLQLFDPAMEHYLDTHRPGGMAGYAREVERLHPTFIVVGRHYERAWPLALLERDYREVGRGTAWTWYLARSAGPAALAACITANRRAMGG</sequence>
<evidence type="ECO:0000313" key="2">
    <source>
        <dbReference type="EMBL" id="MBB6626902.1"/>
    </source>
</evidence>
<keyword evidence="2" id="KW-0328">Glycosyltransferase</keyword>
<keyword evidence="3" id="KW-1185">Reference proteome</keyword>
<gene>
    <name evidence="2" type="ORF">H5V45_06165</name>
</gene>
<keyword evidence="1" id="KW-0812">Transmembrane</keyword>
<feature type="transmembrane region" description="Helical" evidence="1">
    <location>
        <begin position="263"/>
        <end position="280"/>
    </location>
</feature>
<feature type="transmembrane region" description="Helical" evidence="1">
    <location>
        <begin position="311"/>
        <end position="328"/>
    </location>
</feature>
<keyword evidence="2" id="KW-0808">Transferase</keyword>
<evidence type="ECO:0000256" key="1">
    <source>
        <dbReference type="SAM" id="Phobius"/>
    </source>
</evidence>